<keyword evidence="2" id="KW-1185">Reference proteome</keyword>
<protein>
    <submittedName>
        <fullName evidence="1">Uncharacterized protein</fullName>
    </submittedName>
</protein>
<dbReference type="VEuPathDB" id="FungiDB:BD410DRAFT_793823"/>
<sequence>MNLLACATTFIFHIDCIPTSGFRYPDLPMSEFADTPNLSPSHSVVFYGICRIQLGLGRRWVSDRQAIARVVVIGVATKFPTAYERNPRMKGKTTHC</sequence>
<dbReference type="AlphaFoldDB" id="A0A4Y7PS78"/>
<organism evidence="1 2">
    <name type="scientific">Rickenella mellea</name>
    <dbReference type="NCBI Taxonomy" id="50990"/>
    <lineage>
        <taxon>Eukaryota</taxon>
        <taxon>Fungi</taxon>
        <taxon>Dikarya</taxon>
        <taxon>Basidiomycota</taxon>
        <taxon>Agaricomycotina</taxon>
        <taxon>Agaricomycetes</taxon>
        <taxon>Hymenochaetales</taxon>
        <taxon>Rickenellaceae</taxon>
        <taxon>Rickenella</taxon>
    </lineage>
</organism>
<dbReference type="Proteomes" id="UP000294933">
    <property type="component" value="Unassembled WGS sequence"/>
</dbReference>
<gene>
    <name evidence="1" type="ORF">BD410DRAFT_793823</name>
</gene>
<evidence type="ECO:0000313" key="2">
    <source>
        <dbReference type="Proteomes" id="UP000294933"/>
    </source>
</evidence>
<reference evidence="1 2" key="1">
    <citation type="submission" date="2018-06" db="EMBL/GenBank/DDBJ databases">
        <title>A transcriptomic atlas of mushroom development highlights an independent origin of complex multicellularity.</title>
        <authorList>
            <consortium name="DOE Joint Genome Institute"/>
            <person name="Krizsan K."/>
            <person name="Almasi E."/>
            <person name="Merenyi Z."/>
            <person name="Sahu N."/>
            <person name="Viragh M."/>
            <person name="Koszo T."/>
            <person name="Mondo S."/>
            <person name="Kiss B."/>
            <person name="Balint B."/>
            <person name="Kues U."/>
            <person name="Barry K."/>
            <person name="Hegedus J.C."/>
            <person name="Henrissat B."/>
            <person name="Johnson J."/>
            <person name="Lipzen A."/>
            <person name="Ohm R."/>
            <person name="Nagy I."/>
            <person name="Pangilinan J."/>
            <person name="Yan J."/>
            <person name="Xiong Y."/>
            <person name="Grigoriev I.V."/>
            <person name="Hibbett D.S."/>
            <person name="Nagy L.G."/>
        </authorList>
    </citation>
    <scope>NUCLEOTIDE SEQUENCE [LARGE SCALE GENOMIC DNA]</scope>
    <source>
        <strain evidence="1 2">SZMC22713</strain>
    </source>
</reference>
<evidence type="ECO:0000313" key="1">
    <source>
        <dbReference type="EMBL" id="TDL17948.1"/>
    </source>
</evidence>
<dbReference type="EMBL" id="ML170214">
    <property type="protein sequence ID" value="TDL17948.1"/>
    <property type="molecule type" value="Genomic_DNA"/>
</dbReference>
<name>A0A4Y7PS78_9AGAM</name>
<proteinExistence type="predicted"/>
<accession>A0A4Y7PS78</accession>